<dbReference type="Pfam" id="PF12840">
    <property type="entry name" value="HTH_20"/>
    <property type="match status" value="1"/>
</dbReference>
<evidence type="ECO:0000259" key="5">
    <source>
        <dbReference type="PROSITE" id="PS50987"/>
    </source>
</evidence>
<dbReference type="GO" id="GO:0003677">
    <property type="term" value="F:DNA binding"/>
    <property type="evidence" value="ECO:0007669"/>
    <property type="project" value="UniProtKB-KW"/>
</dbReference>
<dbReference type="SMART" id="SM00418">
    <property type="entry name" value="HTH_ARSR"/>
    <property type="match status" value="1"/>
</dbReference>
<dbReference type="InterPro" id="IPR051081">
    <property type="entry name" value="HTH_MetalResp_TranReg"/>
</dbReference>
<dbReference type="InterPro" id="IPR036390">
    <property type="entry name" value="WH_DNA-bd_sf"/>
</dbReference>
<keyword evidence="3" id="KW-0804">Transcription</keyword>
<organism evidence="6 7">
    <name type="scientific">Amycolatopsis antarctica</name>
    <dbReference type="NCBI Taxonomy" id="1854586"/>
    <lineage>
        <taxon>Bacteria</taxon>
        <taxon>Bacillati</taxon>
        <taxon>Actinomycetota</taxon>
        <taxon>Actinomycetes</taxon>
        <taxon>Pseudonocardiales</taxon>
        <taxon>Pseudonocardiaceae</taxon>
        <taxon>Amycolatopsis</taxon>
    </lineage>
</organism>
<dbReference type="PANTHER" id="PTHR33154:SF12">
    <property type="entry name" value="TRANSCRIPTIONAL REGULATORY PROTEIN"/>
    <property type="match status" value="1"/>
</dbReference>
<evidence type="ECO:0000256" key="4">
    <source>
        <dbReference type="SAM" id="MobiDB-lite"/>
    </source>
</evidence>
<protein>
    <submittedName>
        <fullName evidence="6">Transcriptional regulator</fullName>
    </submittedName>
</protein>
<gene>
    <name evidence="6" type="ORF">CFN78_01895</name>
</gene>
<evidence type="ECO:0000256" key="1">
    <source>
        <dbReference type="ARBA" id="ARBA00023015"/>
    </source>
</evidence>
<feature type="domain" description="HTH arsR-type" evidence="5">
    <location>
        <begin position="24"/>
        <end position="117"/>
    </location>
</feature>
<evidence type="ECO:0000256" key="2">
    <source>
        <dbReference type="ARBA" id="ARBA00023125"/>
    </source>
</evidence>
<dbReference type="OrthoDB" id="4471357at2"/>
<dbReference type="InParanoid" id="A0A263D910"/>
<comment type="caution">
    <text evidence="6">The sequence shown here is derived from an EMBL/GenBank/DDBJ whole genome shotgun (WGS) entry which is preliminary data.</text>
</comment>
<reference evidence="6 7" key="1">
    <citation type="submission" date="2017-07" db="EMBL/GenBank/DDBJ databases">
        <title>Amycolatopsis antarcticus sp. nov., isolated from the surface of an Antarcticus brown macroalga.</title>
        <authorList>
            <person name="Wang J."/>
            <person name="Leiva S."/>
            <person name="Huang J."/>
            <person name="Huang Y."/>
        </authorList>
    </citation>
    <scope>NUCLEOTIDE SEQUENCE [LARGE SCALE GENOMIC DNA]</scope>
    <source>
        <strain evidence="6 7">AU-G6</strain>
    </source>
</reference>
<dbReference type="CDD" id="cd00090">
    <property type="entry name" value="HTH_ARSR"/>
    <property type="match status" value="1"/>
</dbReference>
<dbReference type="GO" id="GO:0003700">
    <property type="term" value="F:DNA-binding transcription factor activity"/>
    <property type="evidence" value="ECO:0007669"/>
    <property type="project" value="InterPro"/>
</dbReference>
<dbReference type="AlphaFoldDB" id="A0A263D910"/>
<feature type="region of interest" description="Disordered" evidence="4">
    <location>
        <begin position="1"/>
        <end position="21"/>
    </location>
</feature>
<keyword evidence="1" id="KW-0805">Transcription regulation</keyword>
<dbReference type="InterPro" id="IPR036388">
    <property type="entry name" value="WH-like_DNA-bd_sf"/>
</dbReference>
<dbReference type="EMBL" id="NKYE01000001">
    <property type="protein sequence ID" value="OZM74970.1"/>
    <property type="molecule type" value="Genomic_DNA"/>
</dbReference>
<dbReference type="Proteomes" id="UP000242444">
    <property type="component" value="Unassembled WGS sequence"/>
</dbReference>
<keyword evidence="2" id="KW-0238">DNA-binding</keyword>
<dbReference type="Gene3D" id="1.10.10.10">
    <property type="entry name" value="Winged helix-like DNA-binding domain superfamily/Winged helix DNA-binding domain"/>
    <property type="match status" value="1"/>
</dbReference>
<name>A0A263D910_9PSEU</name>
<keyword evidence="7" id="KW-1185">Reference proteome</keyword>
<dbReference type="InterPro" id="IPR011991">
    <property type="entry name" value="ArsR-like_HTH"/>
</dbReference>
<dbReference type="InterPro" id="IPR001845">
    <property type="entry name" value="HTH_ArsR_DNA-bd_dom"/>
</dbReference>
<evidence type="ECO:0000313" key="7">
    <source>
        <dbReference type="Proteomes" id="UP000242444"/>
    </source>
</evidence>
<evidence type="ECO:0000313" key="6">
    <source>
        <dbReference type="EMBL" id="OZM74970.1"/>
    </source>
</evidence>
<sequence length="119" mass="12849">MADERSGPGTDGDDGPAVSGGYSYPRRADIAIEGVLQALADPVRLDMVRQLADRIEIACGAFEVPVSKSTLTHHLRTLREAGLIHGRQQGTARYNSLRRKDLDALFPGLLDGVLAAPRR</sequence>
<accession>A0A263D910</accession>
<dbReference type="PRINTS" id="PR00778">
    <property type="entry name" value="HTHARSR"/>
</dbReference>
<dbReference type="PANTHER" id="PTHR33154">
    <property type="entry name" value="TRANSCRIPTIONAL REGULATOR, ARSR FAMILY"/>
    <property type="match status" value="1"/>
</dbReference>
<dbReference type="SUPFAM" id="SSF46785">
    <property type="entry name" value="Winged helix' DNA-binding domain"/>
    <property type="match status" value="1"/>
</dbReference>
<dbReference type="PROSITE" id="PS50987">
    <property type="entry name" value="HTH_ARSR_2"/>
    <property type="match status" value="1"/>
</dbReference>
<evidence type="ECO:0000256" key="3">
    <source>
        <dbReference type="ARBA" id="ARBA00023163"/>
    </source>
</evidence>
<proteinExistence type="predicted"/>
<dbReference type="RefSeq" id="WP_094860751.1">
    <property type="nucleotide sequence ID" value="NZ_NKYE01000001.1"/>
</dbReference>